<accession>A0A366DBI7</accession>
<reference evidence="1 2" key="1">
    <citation type="submission" date="2018-06" db="EMBL/GenBank/DDBJ databases">
        <title>Genomic Encyclopedia of Type Strains, Phase IV (KMG-IV): sequencing the most valuable type-strain genomes for metagenomic binning, comparative biology and taxonomic classification.</title>
        <authorList>
            <person name="Goeker M."/>
        </authorList>
    </citation>
    <scope>NUCLEOTIDE SEQUENCE [LARGE SCALE GENOMIC DNA]</scope>
    <source>
        <strain evidence="1 2">DSM 44599</strain>
    </source>
</reference>
<dbReference type="OrthoDB" id="4525626at2"/>
<organism evidence="1 2">
    <name type="scientific">Nocardia puris</name>
    <dbReference type="NCBI Taxonomy" id="208602"/>
    <lineage>
        <taxon>Bacteria</taxon>
        <taxon>Bacillati</taxon>
        <taxon>Actinomycetota</taxon>
        <taxon>Actinomycetes</taxon>
        <taxon>Mycobacteriales</taxon>
        <taxon>Nocardiaceae</taxon>
        <taxon>Nocardia</taxon>
    </lineage>
</organism>
<evidence type="ECO:0008006" key="3">
    <source>
        <dbReference type="Google" id="ProtNLM"/>
    </source>
</evidence>
<name>A0A366DBI7_9NOCA</name>
<gene>
    <name evidence="1" type="ORF">DFR74_11182</name>
</gene>
<dbReference type="AlphaFoldDB" id="A0A366DBI7"/>
<evidence type="ECO:0000313" key="2">
    <source>
        <dbReference type="Proteomes" id="UP000252586"/>
    </source>
</evidence>
<dbReference type="EMBL" id="QNRE01000011">
    <property type="protein sequence ID" value="RBO87376.1"/>
    <property type="molecule type" value="Genomic_DNA"/>
</dbReference>
<dbReference type="RefSeq" id="WP_067514523.1">
    <property type="nucleotide sequence ID" value="NZ_QNRE01000011.1"/>
</dbReference>
<sequence>MTDYPELAESKLAELREKFSDAVDEVKKTPDIINDTVDDLKIVAWPIYLKVTGVRDDIQAKLKELFAELEKANEGMFAPWLFVDYAARWQALGAEVGVVNRRVGRRELSMDGRWDGSAAKAFNATKLSQQAAMTGITDMCNTIHDQLIIVAQEGRTLYYNIINNLATIVANVATFSAETSVTAGAAAIWTVNNLNSAVVTAVELVVQAMADFVETQTKVWQASNTLTNLIKSPAGLEIDSNGNHTWPATVTDQFDNKSDDWKLDGED</sequence>
<proteinExistence type="predicted"/>
<protein>
    <recommendedName>
        <fullName evidence="3">Type VII secretion system (Wss) protein ESAT-6</fullName>
    </recommendedName>
</protein>
<dbReference type="Proteomes" id="UP000252586">
    <property type="component" value="Unassembled WGS sequence"/>
</dbReference>
<comment type="caution">
    <text evidence="1">The sequence shown here is derived from an EMBL/GenBank/DDBJ whole genome shotgun (WGS) entry which is preliminary data.</text>
</comment>
<keyword evidence="2" id="KW-1185">Reference proteome</keyword>
<evidence type="ECO:0000313" key="1">
    <source>
        <dbReference type="EMBL" id="RBO87376.1"/>
    </source>
</evidence>